<evidence type="ECO:0000256" key="6">
    <source>
        <dbReference type="ARBA" id="ARBA00047615"/>
    </source>
</evidence>
<evidence type="ECO:0000256" key="1">
    <source>
        <dbReference type="ARBA" id="ARBA00009427"/>
    </source>
</evidence>
<evidence type="ECO:0000256" key="2">
    <source>
        <dbReference type="ARBA" id="ARBA00022679"/>
    </source>
</evidence>
<dbReference type="SUPFAM" id="SSF52540">
    <property type="entry name" value="P-loop containing nucleoside triphosphate hydrolases"/>
    <property type="match status" value="1"/>
</dbReference>
<evidence type="ECO:0000313" key="10">
    <source>
        <dbReference type="EMBL" id="MDR4307242.1"/>
    </source>
</evidence>
<keyword evidence="11" id="KW-1185">Reference proteome</keyword>
<keyword evidence="4 8" id="KW-0418">Kinase</keyword>
<evidence type="ECO:0000256" key="4">
    <source>
        <dbReference type="ARBA" id="ARBA00022777"/>
    </source>
</evidence>
<organism evidence="10 11">
    <name type="scientific">Chelatococcus sambhunathii</name>
    <dbReference type="NCBI Taxonomy" id="363953"/>
    <lineage>
        <taxon>Bacteria</taxon>
        <taxon>Pseudomonadati</taxon>
        <taxon>Pseudomonadota</taxon>
        <taxon>Alphaproteobacteria</taxon>
        <taxon>Hyphomicrobiales</taxon>
        <taxon>Chelatococcaceae</taxon>
        <taxon>Chelatococcus</taxon>
    </lineage>
</organism>
<dbReference type="InterPro" id="IPR027417">
    <property type="entry name" value="P-loop_NTPase"/>
</dbReference>
<dbReference type="CDD" id="cd02020">
    <property type="entry name" value="CMPK"/>
    <property type="match status" value="1"/>
</dbReference>
<evidence type="ECO:0000313" key="11">
    <source>
        <dbReference type="Proteomes" id="UP001181622"/>
    </source>
</evidence>
<keyword evidence="5 8" id="KW-0067">ATP-binding</keyword>
<gene>
    <name evidence="8" type="primary">cmk</name>
    <name evidence="10" type="ORF">IHQ68_11490</name>
</gene>
<comment type="catalytic activity">
    <reaction evidence="7 8">
        <text>CMP + ATP = CDP + ADP</text>
        <dbReference type="Rhea" id="RHEA:11600"/>
        <dbReference type="ChEBI" id="CHEBI:30616"/>
        <dbReference type="ChEBI" id="CHEBI:58069"/>
        <dbReference type="ChEBI" id="CHEBI:60377"/>
        <dbReference type="ChEBI" id="CHEBI:456216"/>
        <dbReference type="EC" id="2.7.4.25"/>
    </reaction>
</comment>
<dbReference type="RefSeq" id="WP_309391918.1">
    <property type="nucleotide sequence ID" value="NZ_JADBEO010000022.1"/>
</dbReference>
<comment type="similarity">
    <text evidence="1 8">Belongs to the cytidylate kinase family. Type 1 subfamily.</text>
</comment>
<dbReference type="GO" id="GO:0016301">
    <property type="term" value="F:kinase activity"/>
    <property type="evidence" value="ECO:0007669"/>
    <property type="project" value="UniProtKB-KW"/>
</dbReference>
<dbReference type="Gene3D" id="3.40.50.300">
    <property type="entry name" value="P-loop containing nucleotide triphosphate hydrolases"/>
    <property type="match status" value="1"/>
</dbReference>
<dbReference type="InterPro" id="IPR003136">
    <property type="entry name" value="Cytidylate_kin"/>
</dbReference>
<evidence type="ECO:0000256" key="3">
    <source>
        <dbReference type="ARBA" id="ARBA00022741"/>
    </source>
</evidence>
<evidence type="ECO:0000259" key="9">
    <source>
        <dbReference type="Pfam" id="PF02224"/>
    </source>
</evidence>
<dbReference type="Proteomes" id="UP001181622">
    <property type="component" value="Unassembled WGS sequence"/>
</dbReference>
<keyword evidence="2 8" id="KW-0808">Transferase</keyword>
<comment type="caution">
    <text evidence="10">The sequence shown here is derived from an EMBL/GenBank/DDBJ whole genome shotgun (WGS) entry which is preliminary data.</text>
</comment>
<dbReference type="Pfam" id="PF02224">
    <property type="entry name" value="Cytidylate_kin"/>
    <property type="match status" value="1"/>
</dbReference>
<reference evidence="10" key="1">
    <citation type="submission" date="2020-10" db="EMBL/GenBank/DDBJ databases">
        <authorList>
            <person name="Abbas A."/>
            <person name="Razzaq R."/>
            <person name="Waqas M."/>
            <person name="Abbas N."/>
            <person name="Nielsen T.K."/>
            <person name="Hansen L.H."/>
            <person name="Hussain S."/>
            <person name="Shahid M."/>
        </authorList>
    </citation>
    <scope>NUCLEOTIDE SEQUENCE</scope>
    <source>
        <strain evidence="10">S14</strain>
    </source>
</reference>
<comment type="subcellular location">
    <subcellularLocation>
        <location evidence="8">Cytoplasm</location>
    </subcellularLocation>
</comment>
<name>A0ABU1DGI7_9HYPH</name>
<dbReference type="NCBIfam" id="TIGR00017">
    <property type="entry name" value="cmk"/>
    <property type="match status" value="1"/>
</dbReference>
<feature type="domain" description="Cytidylate kinase" evidence="9">
    <location>
        <begin position="3"/>
        <end position="194"/>
    </location>
</feature>
<evidence type="ECO:0000256" key="8">
    <source>
        <dbReference type="HAMAP-Rule" id="MF_00238"/>
    </source>
</evidence>
<protein>
    <recommendedName>
        <fullName evidence="8">Cytidylate kinase</fullName>
        <shortName evidence="8">CK</shortName>
        <ecNumber evidence="8">2.7.4.25</ecNumber>
    </recommendedName>
    <alternativeName>
        <fullName evidence="8">Cytidine monophosphate kinase</fullName>
        <shortName evidence="8">CMP kinase</shortName>
    </alternativeName>
</protein>
<keyword evidence="8" id="KW-0963">Cytoplasm</keyword>
<comment type="catalytic activity">
    <reaction evidence="6 8">
        <text>dCMP + ATP = dCDP + ADP</text>
        <dbReference type="Rhea" id="RHEA:25094"/>
        <dbReference type="ChEBI" id="CHEBI:30616"/>
        <dbReference type="ChEBI" id="CHEBI:57566"/>
        <dbReference type="ChEBI" id="CHEBI:58593"/>
        <dbReference type="ChEBI" id="CHEBI:456216"/>
        <dbReference type="EC" id="2.7.4.25"/>
    </reaction>
</comment>
<proteinExistence type="inferred from homology"/>
<dbReference type="InterPro" id="IPR011994">
    <property type="entry name" value="Cytidylate_kinase_dom"/>
</dbReference>
<dbReference type="EMBL" id="JADBEO010000022">
    <property type="protein sequence ID" value="MDR4307242.1"/>
    <property type="molecule type" value="Genomic_DNA"/>
</dbReference>
<dbReference type="HAMAP" id="MF_00238">
    <property type="entry name" value="Cytidyl_kinase_type1"/>
    <property type="match status" value="1"/>
</dbReference>
<dbReference type="EC" id="2.7.4.25" evidence="8"/>
<sequence>MIVAIDGPAASGKGTLARRLAAHYGLPHLDSGLLYRAVAHHVAARGGDLHDPEAATQAARALDAATLGDPALRGRHAGEGASIVSAHPGVRAALLDFQRSFAATPPGAVIDGRDIGTVICPDAEVKIFVTASAEERARRRASELAGRGEPVDQAAILEDIRRRDERDTTRAVAPLKAADDAVTLDTTNLDAEAAFRAALAIVEGNPKRRRTA</sequence>
<feature type="binding site" evidence="8">
    <location>
        <begin position="7"/>
        <end position="15"/>
    </location>
    <ligand>
        <name>ATP</name>
        <dbReference type="ChEBI" id="CHEBI:30616"/>
    </ligand>
</feature>
<keyword evidence="3 8" id="KW-0547">Nucleotide-binding</keyword>
<evidence type="ECO:0000256" key="5">
    <source>
        <dbReference type="ARBA" id="ARBA00022840"/>
    </source>
</evidence>
<evidence type="ECO:0000256" key="7">
    <source>
        <dbReference type="ARBA" id="ARBA00048478"/>
    </source>
</evidence>
<accession>A0ABU1DGI7</accession>